<reference evidence="1 2" key="1">
    <citation type="submission" date="2014-04" db="EMBL/GenBank/DDBJ databases">
        <authorList>
            <consortium name="DOE Joint Genome Institute"/>
            <person name="Kuo A."/>
            <person name="Tarkka M."/>
            <person name="Buscot F."/>
            <person name="Kohler A."/>
            <person name="Nagy L.G."/>
            <person name="Floudas D."/>
            <person name="Copeland A."/>
            <person name="Barry K.W."/>
            <person name="Cichocki N."/>
            <person name="Veneault-Fourrey C."/>
            <person name="LaButti K."/>
            <person name="Lindquist E.A."/>
            <person name="Lipzen A."/>
            <person name="Lundell T."/>
            <person name="Morin E."/>
            <person name="Murat C."/>
            <person name="Sun H."/>
            <person name="Tunlid A."/>
            <person name="Henrissat B."/>
            <person name="Grigoriev I.V."/>
            <person name="Hibbett D.S."/>
            <person name="Martin F."/>
            <person name="Nordberg H.P."/>
            <person name="Cantor M.N."/>
            <person name="Hua S.X."/>
        </authorList>
    </citation>
    <scope>NUCLEOTIDE SEQUENCE [LARGE SCALE GENOMIC DNA]</scope>
    <source>
        <strain evidence="1 2">F 1598</strain>
    </source>
</reference>
<keyword evidence="2" id="KW-1185">Reference proteome</keyword>
<name>A0A0C3BE57_PILCF</name>
<gene>
    <name evidence="1" type="ORF">PILCRDRAFT_670109</name>
</gene>
<protein>
    <submittedName>
        <fullName evidence="1">Uncharacterized protein</fullName>
    </submittedName>
</protein>
<accession>A0A0C3BE57</accession>
<dbReference type="EMBL" id="KN833045">
    <property type="protein sequence ID" value="KIM75577.1"/>
    <property type="molecule type" value="Genomic_DNA"/>
</dbReference>
<organism evidence="1 2">
    <name type="scientific">Piloderma croceum (strain F 1598)</name>
    <dbReference type="NCBI Taxonomy" id="765440"/>
    <lineage>
        <taxon>Eukaryota</taxon>
        <taxon>Fungi</taxon>
        <taxon>Dikarya</taxon>
        <taxon>Basidiomycota</taxon>
        <taxon>Agaricomycotina</taxon>
        <taxon>Agaricomycetes</taxon>
        <taxon>Agaricomycetidae</taxon>
        <taxon>Atheliales</taxon>
        <taxon>Atheliaceae</taxon>
        <taxon>Piloderma</taxon>
    </lineage>
</organism>
<dbReference type="InParanoid" id="A0A0C3BE57"/>
<evidence type="ECO:0000313" key="1">
    <source>
        <dbReference type="EMBL" id="KIM75577.1"/>
    </source>
</evidence>
<sequence length="102" mass="11923">MCVFYIHRGLPCLGWTNEEGINNNNTAALLINRGRRQTSSEFVVDISALHATSEWRSHFRSWTTTRPVFRAEQYRERAAGHRADVLHGRSRYCQSGFRRDRL</sequence>
<reference evidence="2" key="2">
    <citation type="submission" date="2015-01" db="EMBL/GenBank/DDBJ databases">
        <title>Evolutionary Origins and Diversification of the Mycorrhizal Mutualists.</title>
        <authorList>
            <consortium name="DOE Joint Genome Institute"/>
            <consortium name="Mycorrhizal Genomics Consortium"/>
            <person name="Kohler A."/>
            <person name="Kuo A."/>
            <person name="Nagy L.G."/>
            <person name="Floudas D."/>
            <person name="Copeland A."/>
            <person name="Barry K.W."/>
            <person name="Cichocki N."/>
            <person name="Veneault-Fourrey C."/>
            <person name="LaButti K."/>
            <person name="Lindquist E.A."/>
            <person name="Lipzen A."/>
            <person name="Lundell T."/>
            <person name="Morin E."/>
            <person name="Murat C."/>
            <person name="Riley R."/>
            <person name="Ohm R."/>
            <person name="Sun H."/>
            <person name="Tunlid A."/>
            <person name="Henrissat B."/>
            <person name="Grigoriev I.V."/>
            <person name="Hibbett D.S."/>
            <person name="Martin F."/>
        </authorList>
    </citation>
    <scope>NUCLEOTIDE SEQUENCE [LARGE SCALE GENOMIC DNA]</scope>
    <source>
        <strain evidence="2">F 1598</strain>
    </source>
</reference>
<dbReference type="AlphaFoldDB" id="A0A0C3BE57"/>
<proteinExistence type="predicted"/>
<dbReference type="HOGENOM" id="CLU_2278519_0_0_1"/>
<dbReference type="Proteomes" id="UP000054166">
    <property type="component" value="Unassembled WGS sequence"/>
</dbReference>
<evidence type="ECO:0000313" key="2">
    <source>
        <dbReference type="Proteomes" id="UP000054166"/>
    </source>
</evidence>